<comment type="caution">
    <text evidence="1">The sequence shown here is derived from an EMBL/GenBank/DDBJ whole genome shotgun (WGS) entry which is preliminary data.</text>
</comment>
<dbReference type="Proteomes" id="UP000324222">
    <property type="component" value="Unassembled WGS sequence"/>
</dbReference>
<accession>A0A5B7GJT7</accession>
<proteinExistence type="predicted"/>
<sequence>MVLILRLFSIQRLQQPYSDYSIHTTITAAIQRLQHPYSDYSIHTTTIRTIQRPQQPYNDHTNHTTTTTAIQRPSQPYNDNTTDFSLLHASYNLFIHHTSFNTPHRVPSWVCGEYSGNALHYHYLHYYVGRYRFARACEFSPFSTSTRFRIHSGYYLVILCSLRNLCWYSK</sequence>
<reference evidence="1 2" key="1">
    <citation type="submission" date="2019-05" db="EMBL/GenBank/DDBJ databases">
        <title>Another draft genome of Portunus trituberculatus and its Hox gene families provides insights of decapod evolution.</title>
        <authorList>
            <person name="Jeong J.-H."/>
            <person name="Song I."/>
            <person name="Kim S."/>
            <person name="Choi T."/>
            <person name="Kim D."/>
            <person name="Ryu S."/>
            <person name="Kim W."/>
        </authorList>
    </citation>
    <scope>NUCLEOTIDE SEQUENCE [LARGE SCALE GENOMIC DNA]</scope>
    <source>
        <tissue evidence="1">Muscle</tissue>
    </source>
</reference>
<dbReference type="EMBL" id="VSRR010015119">
    <property type="protein sequence ID" value="MPC57829.1"/>
    <property type="molecule type" value="Genomic_DNA"/>
</dbReference>
<protein>
    <submittedName>
        <fullName evidence="1">Uncharacterized protein</fullName>
    </submittedName>
</protein>
<gene>
    <name evidence="1" type="ORF">E2C01_051817</name>
</gene>
<dbReference type="AlphaFoldDB" id="A0A5B7GJT7"/>
<evidence type="ECO:0000313" key="1">
    <source>
        <dbReference type="EMBL" id="MPC57829.1"/>
    </source>
</evidence>
<name>A0A5B7GJT7_PORTR</name>
<organism evidence="1 2">
    <name type="scientific">Portunus trituberculatus</name>
    <name type="common">Swimming crab</name>
    <name type="synonym">Neptunus trituberculatus</name>
    <dbReference type="NCBI Taxonomy" id="210409"/>
    <lineage>
        <taxon>Eukaryota</taxon>
        <taxon>Metazoa</taxon>
        <taxon>Ecdysozoa</taxon>
        <taxon>Arthropoda</taxon>
        <taxon>Crustacea</taxon>
        <taxon>Multicrustacea</taxon>
        <taxon>Malacostraca</taxon>
        <taxon>Eumalacostraca</taxon>
        <taxon>Eucarida</taxon>
        <taxon>Decapoda</taxon>
        <taxon>Pleocyemata</taxon>
        <taxon>Brachyura</taxon>
        <taxon>Eubrachyura</taxon>
        <taxon>Portunoidea</taxon>
        <taxon>Portunidae</taxon>
        <taxon>Portuninae</taxon>
        <taxon>Portunus</taxon>
    </lineage>
</organism>
<keyword evidence="2" id="KW-1185">Reference proteome</keyword>
<evidence type="ECO:0000313" key="2">
    <source>
        <dbReference type="Proteomes" id="UP000324222"/>
    </source>
</evidence>